<feature type="domain" description="PHD-type" evidence="11">
    <location>
        <begin position="352"/>
        <end position="405"/>
    </location>
</feature>
<feature type="compositionally biased region" description="Acidic residues" evidence="10">
    <location>
        <begin position="601"/>
        <end position="612"/>
    </location>
</feature>
<evidence type="ECO:0000256" key="1">
    <source>
        <dbReference type="ARBA" id="ARBA00004123"/>
    </source>
</evidence>
<feature type="compositionally biased region" description="Basic residues" evidence="10">
    <location>
        <begin position="618"/>
        <end position="627"/>
    </location>
</feature>
<evidence type="ECO:0000313" key="12">
    <source>
        <dbReference type="EMBL" id="MFH4977913.1"/>
    </source>
</evidence>
<dbReference type="SUPFAM" id="SSF57903">
    <property type="entry name" value="FYVE/PHD zinc finger"/>
    <property type="match status" value="4"/>
</dbReference>
<keyword evidence="2" id="KW-0479">Metal-binding</keyword>
<dbReference type="Proteomes" id="UP001608902">
    <property type="component" value="Unassembled WGS sequence"/>
</dbReference>
<dbReference type="AlphaFoldDB" id="A0ABD6ED69"/>
<comment type="subcellular location">
    <subcellularLocation>
        <location evidence="1">Nucleus</location>
    </subcellularLocation>
</comment>
<feature type="region of interest" description="Disordered" evidence="10">
    <location>
        <begin position="598"/>
        <end position="633"/>
    </location>
</feature>
<dbReference type="CDD" id="cd15489">
    <property type="entry name" value="PHD_SF"/>
    <property type="match status" value="1"/>
</dbReference>
<dbReference type="Pfam" id="PF00628">
    <property type="entry name" value="PHD"/>
    <property type="match status" value="2"/>
</dbReference>
<evidence type="ECO:0000259" key="11">
    <source>
        <dbReference type="PROSITE" id="PS50016"/>
    </source>
</evidence>
<dbReference type="PROSITE" id="PS50016">
    <property type="entry name" value="ZF_PHD_2"/>
    <property type="match status" value="2"/>
</dbReference>
<dbReference type="PANTHER" id="PTHR45888">
    <property type="entry name" value="HL01030P-RELATED"/>
    <property type="match status" value="1"/>
</dbReference>
<dbReference type="GO" id="GO:0005634">
    <property type="term" value="C:nucleus"/>
    <property type="evidence" value="ECO:0007669"/>
    <property type="project" value="UniProtKB-SubCell"/>
</dbReference>
<dbReference type="CDD" id="cd15514">
    <property type="entry name" value="PHD6_KMT2C_like"/>
    <property type="match status" value="1"/>
</dbReference>
<evidence type="ECO:0000256" key="6">
    <source>
        <dbReference type="ARBA" id="ARBA00023015"/>
    </source>
</evidence>
<evidence type="ECO:0000256" key="5">
    <source>
        <dbReference type="ARBA" id="ARBA00022833"/>
    </source>
</evidence>
<dbReference type="SMART" id="SM00249">
    <property type="entry name" value="PHD"/>
    <property type="match status" value="4"/>
</dbReference>
<evidence type="ECO:0000256" key="3">
    <source>
        <dbReference type="ARBA" id="ARBA00022737"/>
    </source>
</evidence>
<evidence type="ECO:0000313" key="13">
    <source>
        <dbReference type="Proteomes" id="UP001608902"/>
    </source>
</evidence>
<feature type="compositionally biased region" description="Basic and acidic residues" evidence="10">
    <location>
        <begin position="167"/>
        <end position="184"/>
    </location>
</feature>
<reference evidence="12 13" key="1">
    <citation type="submission" date="2024-08" db="EMBL/GenBank/DDBJ databases">
        <title>Gnathostoma spinigerum genome.</title>
        <authorList>
            <person name="Gonzalez-Bertolin B."/>
            <person name="Monzon S."/>
            <person name="Zaballos A."/>
            <person name="Jimenez P."/>
            <person name="Dekumyoy P."/>
            <person name="Varona S."/>
            <person name="Cuesta I."/>
            <person name="Sumanam S."/>
            <person name="Adisakwattana P."/>
            <person name="Gasser R.B."/>
            <person name="Hernandez-Gonzalez A."/>
            <person name="Young N.D."/>
            <person name="Perteguer M.J."/>
        </authorList>
    </citation>
    <scope>NUCLEOTIDE SEQUENCE [LARGE SCALE GENOMIC DNA]</scope>
    <source>
        <strain evidence="12">AL3</strain>
        <tissue evidence="12">Liver</tissue>
    </source>
</reference>
<dbReference type="PANTHER" id="PTHR45888:SF6">
    <property type="entry name" value="HL01030P-RELATED"/>
    <property type="match status" value="1"/>
</dbReference>
<accession>A0ABD6ED69</accession>
<dbReference type="Gene3D" id="3.30.40.10">
    <property type="entry name" value="Zinc/RING finger domain, C3HC4 (zinc finger)"/>
    <property type="match status" value="3"/>
</dbReference>
<evidence type="ECO:0000256" key="7">
    <source>
        <dbReference type="ARBA" id="ARBA00023163"/>
    </source>
</evidence>
<evidence type="ECO:0000256" key="10">
    <source>
        <dbReference type="SAM" id="MobiDB-lite"/>
    </source>
</evidence>
<keyword evidence="7" id="KW-0804">Transcription</keyword>
<name>A0ABD6ED69_9BILA</name>
<gene>
    <name evidence="12" type="ORF">AB6A40_004622</name>
</gene>
<dbReference type="InterPro" id="IPR019787">
    <property type="entry name" value="Znf_PHD-finger"/>
</dbReference>
<dbReference type="InterPro" id="IPR011011">
    <property type="entry name" value="Znf_FYVE_PHD"/>
</dbReference>
<keyword evidence="8" id="KW-0539">Nucleus</keyword>
<dbReference type="EMBL" id="JBGFUD010002710">
    <property type="protein sequence ID" value="MFH4977913.1"/>
    <property type="molecule type" value="Genomic_DNA"/>
</dbReference>
<evidence type="ECO:0000256" key="4">
    <source>
        <dbReference type="ARBA" id="ARBA00022771"/>
    </source>
</evidence>
<evidence type="ECO:0000256" key="2">
    <source>
        <dbReference type="ARBA" id="ARBA00022723"/>
    </source>
</evidence>
<keyword evidence="13" id="KW-1185">Reference proteome</keyword>
<protein>
    <recommendedName>
        <fullName evidence="11">PHD-type domain-containing protein</fullName>
    </recommendedName>
</protein>
<sequence>MSGNFPMNCPLCSRIISRSEVARSCIICHKWSHTDCDSDGIGVGAVDGEYTCAACRDSPLVADAMMTSAGGYSSTTSPSSANYEDTARSVALENIFSAQSPAAQNSPVKNTSHIDSTFNDIFPLSQTTVSANHDGMSAGSSPATVNATLATTCSDRISPSFYAETAHSSDVDDFRSPLRREKSESSLNRSGRSGGTKKPGSGRGWNLKSRGNALHTSHSEEVVTTRRKYGSGRSSKIGKGARLRRHKGGKTSSMLAVVSAASMAREAEVEDSESEDSRHRNEENEYIRTAVVTAANDQFFCQMPVCLVCGSIGKDIEGTMVTCASCAQSYHSYCVGLHEKINATIIKRGWRCLDCTVCEGCGEGRDESNLLLCDECDVSYHTYCLNPPLEQIPSGPWRCKWCATCRRCCQQVSSVADLQRMEGLCETCFSLRKCPKCSTFYEIGDQIIKCQHCVRWIHGRCEELYGEEMLEAAAENGFRCSMCRPSGNIPMNDALNLLICDNVAMNKTALDVLQSRFGSTLFRMPSNNADSYPYSSSPHMGTIPYGIDDNCEGDEIEVISTSGIRGGRTLRGLSGGRRANKLGIGGFYVKVPRHRLLAGQADDDNNADEENGQNEKPKIKRPRKPRRSQLEDNYPPIIQVVPLSVNMTF</sequence>
<evidence type="ECO:0000256" key="8">
    <source>
        <dbReference type="ARBA" id="ARBA00023242"/>
    </source>
</evidence>
<dbReference type="CDD" id="cd15513">
    <property type="entry name" value="PHD5_KMT2C_like"/>
    <property type="match status" value="1"/>
</dbReference>
<keyword evidence="3" id="KW-0677">Repeat</keyword>
<dbReference type="InterPro" id="IPR001965">
    <property type="entry name" value="Znf_PHD"/>
</dbReference>
<organism evidence="12 13">
    <name type="scientific">Gnathostoma spinigerum</name>
    <dbReference type="NCBI Taxonomy" id="75299"/>
    <lineage>
        <taxon>Eukaryota</taxon>
        <taxon>Metazoa</taxon>
        <taxon>Ecdysozoa</taxon>
        <taxon>Nematoda</taxon>
        <taxon>Chromadorea</taxon>
        <taxon>Rhabditida</taxon>
        <taxon>Spirurina</taxon>
        <taxon>Gnathostomatomorpha</taxon>
        <taxon>Gnathostomatoidea</taxon>
        <taxon>Gnathostomatidae</taxon>
        <taxon>Gnathostoma</taxon>
    </lineage>
</organism>
<feature type="compositionally biased region" description="Basic residues" evidence="10">
    <location>
        <begin position="239"/>
        <end position="249"/>
    </location>
</feature>
<comment type="caution">
    <text evidence="12">The sequence shown here is derived from an EMBL/GenBank/DDBJ whole genome shotgun (WGS) entry which is preliminary data.</text>
</comment>
<feature type="region of interest" description="Disordered" evidence="10">
    <location>
        <begin position="165"/>
        <end position="249"/>
    </location>
</feature>
<dbReference type="GO" id="GO:0008270">
    <property type="term" value="F:zinc ion binding"/>
    <property type="evidence" value="ECO:0007669"/>
    <property type="project" value="UniProtKB-KW"/>
</dbReference>
<evidence type="ECO:0000256" key="9">
    <source>
        <dbReference type="PROSITE-ProRule" id="PRU00146"/>
    </source>
</evidence>
<feature type="domain" description="PHD-type" evidence="11">
    <location>
        <begin position="431"/>
        <end position="486"/>
    </location>
</feature>
<keyword evidence="4 9" id="KW-0863">Zinc-finger</keyword>
<proteinExistence type="predicted"/>
<keyword evidence="6" id="KW-0805">Transcription regulation</keyword>
<keyword evidence="5" id="KW-0862">Zinc</keyword>
<dbReference type="InterPro" id="IPR013083">
    <property type="entry name" value="Znf_RING/FYVE/PHD"/>
</dbReference>